<reference evidence="2" key="1">
    <citation type="submission" date="2022-02" db="EMBL/GenBank/DDBJ databases">
        <authorList>
            <person name="King R."/>
        </authorList>
    </citation>
    <scope>NUCLEOTIDE SEQUENCE</scope>
</reference>
<dbReference type="InterPro" id="IPR051954">
    <property type="entry name" value="tRNA_methyltransferase_THADA"/>
</dbReference>
<evidence type="ECO:0000259" key="1">
    <source>
        <dbReference type="Pfam" id="PF25151"/>
    </source>
</evidence>
<dbReference type="EMBL" id="LR824545">
    <property type="protein sequence ID" value="CAH1636711.1"/>
    <property type="molecule type" value="Genomic_DNA"/>
</dbReference>
<sequence>MTGRIFFLRYPQVYDFMLEKLQEVSSEESSTVLRPSLYPVLLLLARLYPSSLEGTVSNLKLVAFVPHVMSCASSAVLKTRQLAAKAIVPLISPEMYIPHIESTLQLVQHAHTRANHRHGLLLQLGRLLQAGARAGGLPAWHWGPHVRPALRHLRGPCYPVADELVKLINLLVLRSPTAPQDIINEICSHLHTLIFETVPTPISAGRDVCLANAMYLYFILATRYHVTDLSSLVHTALQHKSYEVILTVLNYLLILHKQLEPDNNMFHEHLVSVADPSTLKEINNKQYIQLLCDVLKSHYMECREKSLKILVLEGNTQRDIIQTKTGVTVTDDMVIEKLIDCIQTEYETLTHTYLQSLVNFVSERIQEGSIHSRVVLNVVRTVYECSSAENCESTRKVAVSFIERNYILFKLDTSQLTAAEQFELHATLWATIITLLEDDEEAIRQRVSRAVYPGARVTCSRAARIVQDGLRAHCAAAGDGALLALVALLDFQSVVVMADDVSDECRVFDQNERYNIFLEESIWTIACADIIVNEHKVHNSKLLEIINRPEYEGTFQKLCQDNVEMYKKMATGHKLPRNEALNPKIQLLVDKLS</sequence>
<organism evidence="2 3">
    <name type="scientific">Spodoptera littoralis</name>
    <name type="common">Egyptian cotton leafworm</name>
    <dbReference type="NCBI Taxonomy" id="7109"/>
    <lineage>
        <taxon>Eukaryota</taxon>
        <taxon>Metazoa</taxon>
        <taxon>Ecdysozoa</taxon>
        <taxon>Arthropoda</taxon>
        <taxon>Hexapoda</taxon>
        <taxon>Insecta</taxon>
        <taxon>Pterygota</taxon>
        <taxon>Neoptera</taxon>
        <taxon>Endopterygota</taxon>
        <taxon>Lepidoptera</taxon>
        <taxon>Glossata</taxon>
        <taxon>Ditrysia</taxon>
        <taxon>Noctuoidea</taxon>
        <taxon>Noctuidae</taxon>
        <taxon>Amphipyrinae</taxon>
        <taxon>Spodoptera</taxon>
    </lineage>
</organism>
<dbReference type="InterPro" id="IPR016024">
    <property type="entry name" value="ARM-type_fold"/>
</dbReference>
<dbReference type="SUPFAM" id="SSF48371">
    <property type="entry name" value="ARM repeat"/>
    <property type="match status" value="1"/>
</dbReference>
<keyword evidence="3" id="KW-1185">Reference proteome</keyword>
<dbReference type="GO" id="GO:0005829">
    <property type="term" value="C:cytosol"/>
    <property type="evidence" value="ECO:0007669"/>
    <property type="project" value="TreeGrafter"/>
</dbReference>
<dbReference type="PANTHER" id="PTHR14387">
    <property type="entry name" value="THADA/DEATH RECEPTOR INTERACTING PROTEIN"/>
    <property type="match status" value="1"/>
</dbReference>
<dbReference type="PANTHER" id="PTHR14387:SF7">
    <property type="entry name" value="THYROID ADENOMA-ASSOCIATED PROTEIN"/>
    <property type="match status" value="1"/>
</dbReference>
<dbReference type="InterPro" id="IPR056842">
    <property type="entry name" value="THADA-like_TPR_C"/>
</dbReference>
<evidence type="ECO:0000313" key="2">
    <source>
        <dbReference type="EMBL" id="CAH1636711.1"/>
    </source>
</evidence>
<dbReference type="AlphaFoldDB" id="A0A9P0HYF9"/>
<proteinExistence type="predicted"/>
<feature type="domain" description="tRNA (32-2'-O)-methyltransferase regulator THADA-like C-terminal TPR repeats region" evidence="1">
    <location>
        <begin position="1"/>
        <end position="126"/>
    </location>
</feature>
<dbReference type="Pfam" id="PF25151">
    <property type="entry name" value="TPR_Trm732_C"/>
    <property type="match status" value="1"/>
</dbReference>
<name>A0A9P0HYF9_SPOLI</name>
<accession>A0A9P0HYF9</accession>
<evidence type="ECO:0000313" key="3">
    <source>
        <dbReference type="Proteomes" id="UP001153321"/>
    </source>
</evidence>
<dbReference type="Proteomes" id="UP001153321">
    <property type="component" value="Chromosome 14"/>
</dbReference>
<gene>
    <name evidence="2" type="ORF">SPLIT_LOCUS2073</name>
</gene>
<protein>
    <recommendedName>
        <fullName evidence="1">tRNA (32-2'-O)-methyltransferase regulator THADA-like C-terminal TPR repeats region domain-containing protein</fullName>
    </recommendedName>
</protein>
<dbReference type="GO" id="GO:0030488">
    <property type="term" value="P:tRNA methylation"/>
    <property type="evidence" value="ECO:0007669"/>
    <property type="project" value="TreeGrafter"/>
</dbReference>